<reference evidence="2" key="2">
    <citation type="submission" date="2022-01" db="EMBL/GenBank/DDBJ databases">
        <authorList>
            <person name="Yamashiro T."/>
            <person name="Shiraishi A."/>
            <person name="Satake H."/>
            <person name="Nakayama K."/>
        </authorList>
    </citation>
    <scope>NUCLEOTIDE SEQUENCE</scope>
</reference>
<keyword evidence="1" id="KW-0472">Membrane</keyword>
<gene>
    <name evidence="2" type="ORF">Tco_0819149</name>
</gene>
<evidence type="ECO:0000256" key="1">
    <source>
        <dbReference type="SAM" id="Phobius"/>
    </source>
</evidence>
<organism evidence="2 3">
    <name type="scientific">Tanacetum coccineum</name>
    <dbReference type="NCBI Taxonomy" id="301880"/>
    <lineage>
        <taxon>Eukaryota</taxon>
        <taxon>Viridiplantae</taxon>
        <taxon>Streptophyta</taxon>
        <taxon>Embryophyta</taxon>
        <taxon>Tracheophyta</taxon>
        <taxon>Spermatophyta</taxon>
        <taxon>Magnoliopsida</taxon>
        <taxon>eudicotyledons</taxon>
        <taxon>Gunneridae</taxon>
        <taxon>Pentapetalae</taxon>
        <taxon>asterids</taxon>
        <taxon>campanulids</taxon>
        <taxon>Asterales</taxon>
        <taxon>Asteraceae</taxon>
        <taxon>Asteroideae</taxon>
        <taxon>Anthemideae</taxon>
        <taxon>Anthemidinae</taxon>
        <taxon>Tanacetum</taxon>
    </lineage>
</organism>
<evidence type="ECO:0000313" key="2">
    <source>
        <dbReference type="EMBL" id="GJS97979.1"/>
    </source>
</evidence>
<proteinExistence type="predicted"/>
<keyword evidence="1" id="KW-1133">Transmembrane helix</keyword>
<comment type="caution">
    <text evidence="2">The sequence shown here is derived from an EMBL/GenBank/DDBJ whole genome shotgun (WGS) entry which is preliminary data.</text>
</comment>
<accession>A0ABQ5A5R4</accession>
<evidence type="ECO:0000313" key="3">
    <source>
        <dbReference type="Proteomes" id="UP001151760"/>
    </source>
</evidence>
<protein>
    <recommendedName>
        <fullName evidence="4">Reverse transcriptase Ty1/copia-type domain-containing protein</fullName>
    </recommendedName>
</protein>
<dbReference type="EMBL" id="BQNB010012006">
    <property type="protein sequence ID" value="GJS97979.1"/>
    <property type="molecule type" value="Genomic_DNA"/>
</dbReference>
<name>A0ABQ5A5R4_9ASTR</name>
<dbReference type="Proteomes" id="UP001151760">
    <property type="component" value="Unassembled WGS sequence"/>
</dbReference>
<keyword evidence="1" id="KW-0812">Transmembrane</keyword>
<evidence type="ECO:0008006" key="4">
    <source>
        <dbReference type="Google" id="ProtNLM"/>
    </source>
</evidence>
<feature type="transmembrane region" description="Helical" evidence="1">
    <location>
        <begin position="347"/>
        <end position="365"/>
    </location>
</feature>
<reference evidence="2" key="1">
    <citation type="journal article" date="2022" name="Int. J. Mol. Sci.">
        <title>Draft Genome of Tanacetum Coccineum: Genomic Comparison of Closely Related Tanacetum-Family Plants.</title>
        <authorList>
            <person name="Yamashiro T."/>
            <person name="Shiraishi A."/>
            <person name="Nakayama K."/>
            <person name="Satake H."/>
        </authorList>
    </citation>
    <scope>NUCLEOTIDE SEQUENCE</scope>
</reference>
<sequence>MNDEFKIELRNELLNTMQSLCERILQREQAANVSTHTPEPSRRFNIIYDYDVDDDNDEESTIPLNEITSQIPPITPVLPTLELEDSLIMGSENTFKSDGECDLSSCNDFSLINIPERKSVTFSNPLLDSNDDFPSSYDESLSDEDVPEDKVKIYLNPLFEFDDEYISSDVNPLFDEVLENIKNKDSYVSNLGGDIDEIDAFLDIDVSTDIEDDYYDSEGDFIYLESLLIKGTFLISLPGIAPYFEDSRAPVPILFSVGCQKPGHLSRSQLECAEKKVATWNDLAFKIIILGWNEPDIDKRTKTKAKRTKLSTGMERALVVKPDTIRIVFSLVDSRHWHVHQLDVKNAFLHGILFETIICISFLGHDVAYLLLTPVDTESKLGADGFYVMFAALWIMVLSCILPRLLHWLLIRMLIGQYTLSHSSAEAEYRGVANAVVETSWLLFDRWGERLIRCTGGEELERCMGGGEELERCSSGGYGLENDEC</sequence>
<keyword evidence="3" id="KW-1185">Reference proteome</keyword>
<feature type="transmembrane region" description="Helical" evidence="1">
    <location>
        <begin position="385"/>
        <end position="406"/>
    </location>
</feature>